<dbReference type="EMBL" id="CM000780">
    <property type="protein sequence ID" value="AQK57572.1"/>
    <property type="molecule type" value="Genomic_DNA"/>
</dbReference>
<keyword evidence="1" id="KW-0378">Hydrolase</keyword>
<dbReference type="GO" id="GO:0016787">
    <property type="term" value="F:hydrolase activity"/>
    <property type="evidence" value="ECO:0007669"/>
    <property type="project" value="UniProtKB-KW"/>
</dbReference>
<organism evidence="1">
    <name type="scientific">Zea mays</name>
    <name type="common">Maize</name>
    <dbReference type="NCBI Taxonomy" id="4577"/>
    <lineage>
        <taxon>Eukaryota</taxon>
        <taxon>Viridiplantae</taxon>
        <taxon>Streptophyta</taxon>
        <taxon>Embryophyta</taxon>
        <taxon>Tracheophyta</taxon>
        <taxon>Spermatophyta</taxon>
        <taxon>Magnoliopsida</taxon>
        <taxon>Liliopsida</taxon>
        <taxon>Poales</taxon>
        <taxon>Poaceae</taxon>
        <taxon>PACMAD clade</taxon>
        <taxon>Panicoideae</taxon>
        <taxon>Andropogonodae</taxon>
        <taxon>Andropogoneae</taxon>
        <taxon>Tripsacinae</taxon>
        <taxon>Zea</taxon>
    </lineage>
</organism>
<dbReference type="AlphaFoldDB" id="A0A1D6QI86"/>
<gene>
    <name evidence="1" type="ORF">ZEAMMB73_Zm00001d052651</name>
</gene>
<reference evidence="1" key="1">
    <citation type="submission" date="2015-12" db="EMBL/GenBank/DDBJ databases">
        <title>Update maize B73 reference genome by single molecule sequencing technologies.</title>
        <authorList>
            <consortium name="Maize Genome Sequencing Project"/>
            <person name="Ware D."/>
        </authorList>
    </citation>
    <scope>NUCLEOTIDE SEQUENCE</scope>
    <source>
        <tissue evidence="1">Seedling</tissue>
    </source>
</reference>
<proteinExistence type="predicted"/>
<accession>A0A1D6QI86</accession>
<evidence type="ECO:0000313" key="1">
    <source>
        <dbReference type="EMBL" id="AQK57572.1"/>
    </source>
</evidence>
<sequence>MATARWLQVAAMAVALLAEWATAAAPRKPVDVPGRAVPVQPADEALLQPVERRRLGDPRRAREDGLVQRALRRLLPRLPRRRLRGLRGGALLRHPGRALVGPAGVQGPRRRAVPPPGRGQAPLHHLQLLHRSRPLRRRRAARVRPRPRRLMMMRWAGKLLDREQPVMYVWYGIVVCQVRRRGSAETQRESDPARTCARVGTCIRTCLCCTVRSYLLTPK</sequence>
<name>A0A1D6QI86_MAIZE</name>
<protein>
    <submittedName>
        <fullName evidence="1">Putative xyloglucan endotransglucosylase/hydrolase protein 5</fullName>
    </submittedName>
</protein>